<dbReference type="InterPro" id="IPR001623">
    <property type="entry name" value="DnaJ_domain"/>
</dbReference>
<dbReference type="Pfam" id="PF01556">
    <property type="entry name" value="DnaJ_C"/>
    <property type="match status" value="1"/>
</dbReference>
<dbReference type="OMA" id="KWHEDGD"/>
<evidence type="ECO:0000256" key="2">
    <source>
        <dbReference type="ARBA" id="ARBA00022737"/>
    </source>
</evidence>
<dbReference type="PANTHER" id="PTHR43888">
    <property type="entry name" value="DNAJ-LIKE-2, ISOFORM A-RELATED"/>
    <property type="match status" value="1"/>
</dbReference>
<protein>
    <submittedName>
        <fullName evidence="10">Chaperone J-domain-containing protein</fullName>
    </submittedName>
</protein>
<feature type="chain" id="PRO_5013357075" evidence="7">
    <location>
        <begin position="16"/>
        <end position="359"/>
    </location>
</feature>
<dbReference type="Gene3D" id="1.10.287.110">
    <property type="entry name" value="DnaJ domain"/>
    <property type="match status" value="1"/>
</dbReference>
<feature type="zinc finger region" description="CR-type" evidence="6">
    <location>
        <begin position="137"/>
        <end position="220"/>
    </location>
</feature>
<keyword evidence="11" id="KW-1185">Reference proteome</keyword>
<proteinExistence type="predicted"/>
<dbReference type="FunCoup" id="A0A066VZ83">
    <property type="interactions" value="202"/>
</dbReference>
<evidence type="ECO:0000313" key="10">
    <source>
        <dbReference type="EMBL" id="KDN44129.1"/>
    </source>
</evidence>
<dbReference type="CDD" id="cd06257">
    <property type="entry name" value="DnaJ"/>
    <property type="match status" value="1"/>
</dbReference>
<evidence type="ECO:0000256" key="3">
    <source>
        <dbReference type="ARBA" id="ARBA00022771"/>
    </source>
</evidence>
<keyword evidence="3 6" id="KW-0863">Zinc-finger</keyword>
<dbReference type="STRING" id="1037660.A0A066VZ83"/>
<dbReference type="PROSITE" id="PS50076">
    <property type="entry name" value="DNAJ_2"/>
    <property type="match status" value="1"/>
</dbReference>
<dbReference type="InterPro" id="IPR036410">
    <property type="entry name" value="HSP_DnaJ_Cys-rich_dom_sf"/>
</dbReference>
<dbReference type="InterPro" id="IPR002939">
    <property type="entry name" value="DnaJ_C"/>
</dbReference>
<dbReference type="InterPro" id="IPR018253">
    <property type="entry name" value="DnaJ_domain_CS"/>
</dbReference>
<name>A0A066VZ83_TILAU</name>
<dbReference type="FunFam" id="2.10.230.10:FF:000002">
    <property type="entry name" value="Molecular chaperone DnaJ"/>
    <property type="match status" value="1"/>
</dbReference>
<dbReference type="OrthoDB" id="550424at2759"/>
<dbReference type="Gene3D" id="2.60.260.20">
    <property type="entry name" value="Urease metallochaperone UreE, N-terminal domain"/>
    <property type="match status" value="2"/>
</dbReference>
<dbReference type="EMBL" id="JMSN01000054">
    <property type="protein sequence ID" value="KDN44129.1"/>
    <property type="molecule type" value="Genomic_DNA"/>
</dbReference>
<sequence>LTTFCMLLLASLVEAARDYYKILDVDRSASERDIKRAYRKKAQKLHPDKHPDKESEFIDVSDAYQTLSDPELRKVYDRFGEDAVKRHQAGQGQGGQDPFDLFSSWFGGGGFGGGQQVRKGPSKQFNVQVSLADFYKGKKFEIEHERQVICMSCDGSGARSKADIHQCETCGGRGIRIVRQQIMPGFVTNAQMQCDVCGGRGNVIKHKCPKCDGAKVQMDKVPISVELEPGAPEGHQIVFEGESDEGPDFEAGDVIVKLSSVRGHSTFRRRDANLYLTHSIGLDDALLGFEQNITHLVDSRVITLKRSSVTQPGYVQTIQNEGMPLWDARIKSPVAEGKNGDLFVEYEVVLPQNVQGDFK</sequence>
<evidence type="ECO:0000313" key="11">
    <source>
        <dbReference type="Proteomes" id="UP000027361"/>
    </source>
</evidence>
<accession>A0A066VZ83</accession>
<dbReference type="GO" id="GO:0006457">
    <property type="term" value="P:protein folding"/>
    <property type="evidence" value="ECO:0007669"/>
    <property type="project" value="InterPro"/>
</dbReference>
<dbReference type="PRINTS" id="PR00625">
    <property type="entry name" value="JDOMAIN"/>
</dbReference>
<evidence type="ECO:0000259" key="9">
    <source>
        <dbReference type="PROSITE" id="PS51188"/>
    </source>
</evidence>
<dbReference type="SUPFAM" id="SSF57938">
    <property type="entry name" value="DnaJ/Hsp40 cysteine-rich domain"/>
    <property type="match status" value="1"/>
</dbReference>
<dbReference type="GeneID" id="25262143"/>
<dbReference type="PROSITE" id="PS00636">
    <property type="entry name" value="DNAJ_1"/>
    <property type="match status" value="1"/>
</dbReference>
<dbReference type="InterPro" id="IPR008971">
    <property type="entry name" value="HSP40/DnaJ_pept-bd"/>
</dbReference>
<dbReference type="RefSeq" id="XP_013242667.1">
    <property type="nucleotide sequence ID" value="XM_013387213.1"/>
</dbReference>
<dbReference type="Pfam" id="PF00684">
    <property type="entry name" value="DnaJ_CXXCXGXG"/>
    <property type="match status" value="1"/>
</dbReference>
<evidence type="ECO:0000256" key="5">
    <source>
        <dbReference type="ARBA" id="ARBA00023186"/>
    </source>
</evidence>
<evidence type="ECO:0000256" key="4">
    <source>
        <dbReference type="ARBA" id="ARBA00022833"/>
    </source>
</evidence>
<keyword evidence="5" id="KW-0143">Chaperone</keyword>
<comment type="caution">
    <text evidence="10">The sequence shown here is derived from an EMBL/GenBank/DDBJ whole genome shotgun (WGS) entry which is preliminary data.</text>
</comment>
<dbReference type="Gene3D" id="2.10.230.10">
    <property type="entry name" value="Heat shock protein DnaJ, cysteine-rich domain"/>
    <property type="match status" value="1"/>
</dbReference>
<feature type="domain" description="CR-type" evidence="9">
    <location>
        <begin position="137"/>
        <end position="220"/>
    </location>
</feature>
<dbReference type="SUPFAM" id="SSF46565">
    <property type="entry name" value="Chaperone J-domain"/>
    <property type="match status" value="1"/>
</dbReference>
<gene>
    <name evidence="10" type="ORF">K437DRAFT_216665</name>
</gene>
<dbReference type="InterPro" id="IPR044713">
    <property type="entry name" value="DNJA1/2-like"/>
</dbReference>
<dbReference type="Pfam" id="PF00226">
    <property type="entry name" value="DnaJ"/>
    <property type="match status" value="1"/>
</dbReference>
<dbReference type="AlphaFoldDB" id="A0A066VZ83"/>
<keyword evidence="7" id="KW-0732">Signal</keyword>
<feature type="domain" description="J" evidence="8">
    <location>
        <begin position="18"/>
        <end position="80"/>
    </location>
</feature>
<dbReference type="InterPro" id="IPR036869">
    <property type="entry name" value="J_dom_sf"/>
</dbReference>
<dbReference type="GO" id="GO:0051082">
    <property type="term" value="F:unfolded protein binding"/>
    <property type="evidence" value="ECO:0007669"/>
    <property type="project" value="InterPro"/>
</dbReference>
<feature type="non-terminal residue" evidence="10">
    <location>
        <position position="359"/>
    </location>
</feature>
<keyword evidence="1 6" id="KW-0479">Metal-binding</keyword>
<feature type="non-terminal residue" evidence="10">
    <location>
        <position position="1"/>
    </location>
</feature>
<dbReference type="HOGENOM" id="CLU_017633_0_2_1"/>
<evidence type="ECO:0000259" key="8">
    <source>
        <dbReference type="PROSITE" id="PS50076"/>
    </source>
</evidence>
<dbReference type="InterPro" id="IPR001305">
    <property type="entry name" value="HSP_DnaJ_Cys-rich_dom"/>
</dbReference>
<evidence type="ECO:0000256" key="1">
    <source>
        <dbReference type="ARBA" id="ARBA00022723"/>
    </source>
</evidence>
<dbReference type="PROSITE" id="PS51188">
    <property type="entry name" value="ZF_CR"/>
    <property type="match status" value="1"/>
</dbReference>
<reference evidence="10 11" key="1">
    <citation type="submission" date="2014-05" db="EMBL/GenBank/DDBJ databases">
        <title>Draft genome sequence of a rare smut relative, Tilletiaria anomala UBC 951.</title>
        <authorList>
            <consortium name="DOE Joint Genome Institute"/>
            <person name="Toome M."/>
            <person name="Kuo A."/>
            <person name="Henrissat B."/>
            <person name="Lipzen A."/>
            <person name="Tritt A."/>
            <person name="Yoshinaga Y."/>
            <person name="Zane M."/>
            <person name="Barry K."/>
            <person name="Grigoriev I.V."/>
            <person name="Spatafora J.W."/>
            <person name="Aimea M.C."/>
        </authorList>
    </citation>
    <scope>NUCLEOTIDE SEQUENCE [LARGE SCALE GENOMIC DNA]</scope>
    <source>
        <strain evidence="10 11">UBC 951</strain>
    </source>
</reference>
<dbReference type="CDD" id="cd10719">
    <property type="entry name" value="DnaJ_zf"/>
    <property type="match status" value="1"/>
</dbReference>
<evidence type="ECO:0000256" key="6">
    <source>
        <dbReference type="PROSITE-ProRule" id="PRU00546"/>
    </source>
</evidence>
<keyword evidence="4 6" id="KW-0862">Zinc</keyword>
<dbReference type="InParanoid" id="A0A066VZ83"/>
<dbReference type="GO" id="GO:0008270">
    <property type="term" value="F:zinc ion binding"/>
    <property type="evidence" value="ECO:0007669"/>
    <property type="project" value="UniProtKB-KW"/>
</dbReference>
<evidence type="ECO:0000256" key="7">
    <source>
        <dbReference type="SAM" id="SignalP"/>
    </source>
</evidence>
<dbReference type="SMART" id="SM00271">
    <property type="entry name" value="DnaJ"/>
    <property type="match status" value="1"/>
</dbReference>
<keyword evidence="2" id="KW-0677">Repeat</keyword>
<feature type="signal peptide" evidence="7">
    <location>
        <begin position="1"/>
        <end position="15"/>
    </location>
</feature>
<dbReference type="Proteomes" id="UP000027361">
    <property type="component" value="Unassembled WGS sequence"/>
</dbReference>
<dbReference type="GO" id="GO:0030544">
    <property type="term" value="F:Hsp70 protein binding"/>
    <property type="evidence" value="ECO:0007669"/>
    <property type="project" value="InterPro"/>
</dbReference>
<dbReference type="SUPFAM" id="SSF49493">
    <property type="entry name" value="HSP40/DnaJ peptide-binding domain"/>
    <property type="match status" value="2"/>
</dbReference>
<organism evidence="10 11">
    <name type="scientific">Tilletiaria anomala (strain ATCC 24038 / CBS 436.72 / UBC 951)</name>
    <dbReference type="NCBI Taxonomy" id="1037660"/>
    <lineage>
        <taxon>Eukaryota</taxon>
        <taxon>Fungi</taxon>
        <taxon>Dikarya</taxon>
        <taxon>Basidiomycota</taxon>
        <taxon>Ustilaginomycotina</taxon>
        <taxon>Exobasidiomycetes</taxon>
        <taxon>Georgefischeriales</taxon>
        <taxon>Tilletiariaceae</taxon>
        <taxon>Tilletiaria</taxon>
    </lineage>
</organism>
<dbReference type="CDD" id="cd10747">
    <property type="entry name" value="DnaJ_C"/>
    <property type="match status" value="1"/>
</dbReference>